<sequence length="185" mass="21705">MILWKARTDRSLRWSVQLGGGTQSSNQSQQLLEGMMEILNQPEIVKKVSLNSKGYFPLKDVKRHELFVLIDLDNLDKPFLFHYDWSLRKAKNPKDRLKQVTSINYESFRSAKMKLKGSSDKSLYLPPLWMKDWKGTQLRLDQDCKFHQNNESSYKLMCNNSIKTTRDNSLIQEISTKDITFPSKR</sequence>
<evidence type="ECO:0000313" key="2">
    <source>
        <dbReference type="Proteomes" id="UP000018745"/>
    </source>
</evidence>
<reference evidence="1 2" key="1">
    <citation type="journal article" date="2014" name="Genome Announc.">
        <title>Complete Genome Sequence of Mycoplasma ovis Strain Michigan, a Hemoplasma of Sheep with Two Distinct 16S rRNA Genes.</title>
        <authorList>
            <person name="Deshuillers P.L."/>
            <person name="Santos A.P."/>
            <person name="do Nascimento N.C."/>
            <person name="Hampel J.A."/>
            <person name="Bergin I.L."/>
            <person name="Dyson M.C."/>
            <person name="Messick J.B."/>
        </authorList>
    </citation>
    <scope>NUCLEOTIDE SEQUENCE [LARGE SCALE GENOMIC DNA]</scope>
    <source>
        <strain evidence="1 2">Michigan</strain>
    </source>
</reference>
<protein>
    <submittedName>
        <fullName evidence="1">Uncharacterized protein</fullName>
    </submittedName>
</protein>
<evidence type="ECO:0000313" key="1">
    <source>
        <dbReference type="EMBL" id="AHC40178.1"/>
    </source>
</evidence>
<dbReference type="RefSeq" id="WP_024071006.1">
    <property type="nucleotide sequence ID" value="NC_023062.1"/>
</dbReference>
<keyword evidence="2" id="KW-1185">Reference proteome</keyword>
<dbReference type="EMBL" id="CP006935">
    <property type="protein sequence ID" value="AHC40178.1"/>
    <property type="molecule type" value="Genomic_DNA"/>
</dbReference>
<name>A0ABM5P134_9MOLU</name>
<proteinExistence type="predicted"/>
<gene>
    <name evidence="1" type="ORF">OVS_01085</name>
</gene>
<dbReference type="Proteomes" id="UP000018745">
    <property type="component" value="Chromosome"/>
</dbReference>
<organism evidence="1 2">
    <name type="scientific">Mycoplasma ovis str. Michigan</name>
    <dbReference type="NCBI Taxonomy" id="1415773"/>
    <lineage>
        <taxon>Bacteria</taxon>
        <taxon>Bacillati</taxon>
        <taxon>Mycoplasmatota</taxon>
        <taxon>Mollicutes</taxon>
        <taxon>Mycoplasmataceae</taxon>
        <taxon>Mycoplasma</taxon>
    </lineage>
</organism>
<accession>A0ABM5P134</accession>